<protein>
    <submittedName>
        <fullName evidence="2">AAA family ATPase</fullName>
    </submittedName>
</protein>
<dbReference type="SUPFAM" id="SSF52540">
    <property type="entry name" value="P-loop containing nucleoside triphosphate hydrolases"/>
    <property type="match status" value="1"/>
</dbReference>
<dbReference type="RefSeq" id="WP_272421185.1">
    <property type="nucleotide sequence ID" value="NZ_JAGTJJ010000038.1"/>
</dbReference>
<dbReference type="GO" id="GO:0016887">
    <property type="term" value="F:ATP hydrolysis activity"/>
    <property type="evidence" value="ECO:0007669"/>
    <property type="project" value="InterPro"/>
</dbReference>
<dbReference type="PANTHER" id="PTHR43581:SF2">
    <property type="entry name" value="EXCINUCLEASE ATPASE SUBUNIT"/>
    <property type="match status" value="1"/>
</dbReference>
<proteinExistence type="predicted"/>
<organism evidence="2 3">
    <name type="scientific">Polyangium jinanense</name>
    <dbReference type="NCBI Taxonomy" id="2829994"/>
    <lineage>
        <taxon>Bacteria</taxon>
        <taxon>Pseudomonadati</taxon>
        <taxon>Myxococcota</taxon>
        <taxon>Polyangia</taxon>
        <taxon>Polyangiales</taxon>
        <taxon>Polyangiaceae</taxon>
        <taxon>Polyangium</taxon>
    </lineage>
</organism>
<evidence type="ECO:0000313" key="2">
    <source>
        <dbReference type="EMBL" id="MDC3986373.1"/>
    </source>
</evidence>
<dbReference type="InterPro" id="IPR027417">
    <property type="entry name" value="P-loop_NTPase"/>
</dbReference>
<dbReference type="AlphaFoldDB" id="A0A9X3XCV7"/>
<name>A0A9X3XCV7_9BACT</name>
<sequence>MTTSPRVRRIKVKGLFGIFDHEIPLNMDERITILHGPNGYGKTIVLRMLDALFRGQWETIGAVPFDSFSVEFENGMVLGVKREPEGDVPSPFLEALKGLVFFCHGSPLHDPAVFSWDSQRDQITSILFHLDGIKATVTQRLIGWLAASCGELQPRMIETHRLVHEVSRHSQFLGNRSAVLTYSDELVQAIEATLARYASRAQELDSTFLDRLFRQTPQTELPIEEIEVRLRGLDDKRARLVQLGVLDPERESHKKTPRLEESKRDVLTVYIEDTESKLGMLEDLAWRIELLTEAVNRRFVYKRMSVSRGEGFVFRSLVDGRSVPSDRLSSGEQHEVVLLYELLFHVKPGSLVLIDEPEISLHLAWQNQFLGDLLQMVELGGYDVLVATHSPSIIDDRWDLTVELKGPELPAKAAE</sequence>
<dbReference type="GO" id="GO:0005524">
    <property type="term" value="F:ATP binding"/>
    <property type="evidence" value="ECO:0007669"/>
    <property type="project" value="InterPro"/>
</dbReference>
<dbReference type="InterPro" id="IPR003959">
    <property type="entry name" value="ATPase_AAA_core"/>
</dbReference>
<dbReference type="PANTHER" id="PTHR43581">
    <property type="entry name" value="ATP/GTP PHOSPHATASE"/>
    <property type="match status" value="1"/>
</dbReference>
<dbReference type="Gene3D" id="3.40.50.300">
    <property type="entry name" value="P-loop containing nucleotide triphosphate hydrolases"/>
    <property type="match status" value="2"/>
</dbReference>
<dbReference type="InterPro" id="IPR051396">
    <property type="entry name" value="Bact_Antivir_Def_Nuclease"/>
</dbReference>
<accession>A0A9X3XCV7</accession>
<comment type="caution">
    <text evidence="2">The sequence shown here is derived from an EMBL/GenBank/DDBJ whole genome shotgun (WGS) entry which is preliminary data.</text>
</comment>
<feature type="domain" description="ATPase AAA-type core" evidence="1">
    <location>
        <begin position="262"/>
        <end position="395"/>
    </location>
</feature>
<evidence type="ECO:0000259" key="1">
    <source>
        <dbReference type="Pfam" id="PF13304"/>
    </source>
</evidence>
<dbReference type="EMBL" id="JAGTJJ010000038">
    <property type="protein sequence ID" value="MDC3986373.1"/>
    <property type="molecule type" value="Genomic_DNA"/>
</dbReference>
<dbReference type="Pfam" id="PF13304">
    <property type="entry name" value="AAA_21"/>
    <property type="match status" value="1"/>
</dbReference>
<reference evidence="2 3" key="1">
    <citation type="submission" date="2021-04" db="EMBL/GenBank/DDBJ databases">
        <title>Genome analysis of Polyangium sp.</title>
        <authorList>
            <person name="Li Y."/>
            <person name="Wang J."/>
        </authorList>
    </citation>
    <scope>NUCLEOTIDE SEQUENCE [LARGE SCALE GENOMIC DNA]</scope>
    <source>
        <strain evidence="2 3">SDU14</strain>
    </source>
</reference>
<gene>
    <name evidence="2" type="ORF">KEG57_38210</name>
</gene>
<evidence type="ECO:0000313" key="3">
    <source>
        <dbReference type="Proteomes" id="UP001151081"/>
    </source>
</evidence>
<dbReference type="Proteomes" id="UP001151081">
    <property type="component" value="Unassembled WGS sequence"/>
</dbReference>
<keyword evidence="3" id="KW-1185">Reference proteome</keyword>